<keyword evidence="2" id="KW-1185">Reference proteome</keyword>
<evidence type="ECO:0000313" key="2">
    <source>
        <dbReference type="Proteomes" id="UP000824469"/>
    </source>
</evidence>
<dbReference type="EMBL" id="JAHRHJ020000009">
    <property type="protein sequence ID" value="KAH9299945.1"/>
    <property type="molecule type" value="Genomic_DNA"/>
</dbReference>
<evidence type="ECO:0000313" key="1">
    <source>
        <dbReference type="EMBL" id="KAH9299945.1"/>
    </source>
</evidence>
<sequence>MVVAVKEVSGAMPKELWGEYMPLPGDIIIQLGTKDGIPHGMETFYAEKTALEDELRQLYRTAQGAIRLKVKRSRDVIVDLTVYVVAEESCMPKKHYTIRAFCDARHVVVLDECTEDVYTNLQDSTESILKTHAPERMAAKAILFKQRTMELLHDRRFTNNVVSYPWEPKMDASLPAQGSCMIFSILFMPFKDDSSDQFRAVEDTSARAMTWLCASQTSGVPIIFVNIQTELILDTPNRMVQLFDGCDQDSSKSGSILRLTDSGRYMIDSWERLKIEIARGVRLWYAPVAAELPVDLKLDPGQTRYGLNVNRTEEGFCYISAVDNGSACERAGLKSLCESAMNQGKHLVISRVAGKKVTPWMVCPGGSIHCYDPMAIREAMQFANCINGSARIHVMHCDGSIPQLMDGPTGISL</sequence>
<reference evidence="1 2" key="1">
    <citation type="journal article" date="2021" name="Nat. Plants">
        <title>The Taxus genome provides insights into paclitaxel biosynthesis.</title>
        <authorList>
            <person name="Xiong X."/>
            <person name="Gou J."/>
            <person name="Liao Q."/>
            <person name="Li Y."/>
            <person name="Zhou Q."/>
            <person name="Bi G."/>
            <person name="Li C."/>
            <person name="Du R."/>
            <person name="Wang X."/>
            <person name="Sun T."/>
            <person name="Guo L."/>
            <person name="Liang H."/>
            <person name="Lu P."/>
            <person name="Wu Y."/>
            <person name="Zhang Z."/>
            <person name="Ro D.K."/>
            <person name="Shang Y."/>
            <person name="Huang S."/>
            <person name="Yan J."/>
        </authorList>
    </citation>
    <scope>NUCLEOTIDE SEQUENCE [LARGE SCALE GENOMIC DNA]</scope>
    <source>
        <strain evidence="1">Ta-2019</strain>
    </source>
</reference>
<dbReference type="Proteomes" id="UP000824469">
    <property type="component" value="Unassembled WGS sequence"/>
</dbReference>
<proteinExistence type="predicted"/>
<comment type="caution">
    <text evidence="1">The sequence shown here is derived from an EMBL/GenBank/DDBJ whole genome shotgun (WGS) entry which is preliminary data.</text>
</comment>
<gene>
    <name evidence="1" type="ORF">KI387_011528</name>
</gene>
<dbReference type="AlphaFoldDB" id="A0AA38CG35"/>
<dbReference type="PANTHER" id="PTHR33984">
    <property type="entry name" value="OS02G0717600 PROTEIN"/>
    <property type="match status" value="1"/>
</dbReference>
<accession>A0AA38CG35</accession>
<dbReference type="PANTHER" id="PTHR33984:SF10">
    <property type="entry name" value="S1 MOTIF DOMAIN-CONTAINING PROTEIN"/>
    <property type="match status" value="1"/>
</dbReference>
<name>A0AA38CG35_TAXCH</name>
<protein>
    <submittedName>
        <fullName evidence="1">Uncharacterized protein</fullName>
    </submittedName>
</protein>
<organism evidence="1 2">
    <name type="scientific">Taxus chinensis</name>
    <name type="common">Chinese yew</name>
    <name type="synonym">Taxus wallichiana var. chinensis</name>
    <dbReference type="NCBI Taxonomy" id="29808"/>
    <lineage>
        <taxon>Eukaryota</taxon>
        <taxon>Viridiplantae</taxon>
        <taxon>Streptophyta</taxon>
        <taxon>Embryophyta</taxon>
        <taxon>Tracheophyta</taxon>
        <taxon>Spermatophyta</taxon>
        <taxon>Pinopsida</taxon>
        <taxon>Pinidae</taxon>
        <taxon>Conifers II</taxon>
        <taxon>Cupressales</taxon>
        <taxon>Taxaceae</taxon>
        <taxon>Taxus</taxon>
    </lineage>
</organism>